<dbReference type="EMBL" id="LXEW01000026">
    <property type="protein sequence ID" value="OAT51988.1"/>
    <property type="molecule type" value="Genomic_DNA"/>
</dbReference>
<organism evidence="1 2">
    <name type="scientific">Providencia heimbachae ATCC 35613</name>
    <dbReference type="NCBI Taxonomy" id="1354272"/>
    <lineage>
        <taxon>Bacteria</taxon>
        <taxon>Pseudomonadati</taxon>
        <taxon>Pseudomonadota</taxon>
        <taxon>Gammaproteobacteria</taxon>
        <taxon>Enterobacterales</taxon>
        <taxon>Morganellaceae</taxon>
        <taxon>Providencia</taxon>
    </lineage>
</organism>
<name>A0A1B7JVR5_9GAMM</name>
<dbReference type="PATRIC" id="fig|1354272.4.peg.1786"/>
<evidence type="ECO:0000313" key="2">
    <source>
        <dbReference type="Proteomes" id="UP000078224"/>
    </source>
</evidence>
<protein>
    <submittedName>
        <fullName evidence="1">Uncharacterized protein</fullName>
    </submittedName>
</protein>
<gene>
    <name evidence="1" type="ORF">M998_1754</name>
</gene>
<accession>A0A1B7JVR5</accession>
<dbReference type="AlphaFoldDB" id="A0A1B7JVR5"/>
<dbReference type="Proteomes" id="UP000078224">
    <property type="component" value="Unassembled WGS sequence"/>
</dbReference>
<evidence type="ECO:0000313" key="1">
    <source>
        <dbReference type="EMBL" id="OAT51988.1"/>
    </source>
</evidence>
<reference evidence="1 2" key="1">
    <citation type="submission" date="2016-04" db="EMBL/GenBank/DDBJ databases">
        <title>ATOL: Assembling a taxonomically balanced genome-scale reconstruction of the evolutionary history of the Enterobacteriaceae.</title>
        <authorList>
            <person name="Plunkett G.III."/>
            <person name="Neeno-Eckwall E.C."/>
            <person name="Glasner J.D."/>
            <person name="Perna N.T."/>
        </authorList>
    </citation>
    <scope>NUCLEOTIDE SEQUENCE [LARGE SCALE GENOMIC DNA]</scope>
    <source>
        <strain evidence="1 2">ATCC 35613</strain>
    </source>
</reference>
<comment type="caution">
    <text evidence="1">The sequence shown here is derived from an EMBL/GenBank/DDBJ whole genome shotgun (WGS) entry which is preliminary data.</text>
</comment>
<proteinExistence type="predicted"/>
<dbReference type="RefSeq" id="WP_068908497.1">
    <property type="nucleotide sequence ID" value="NZ_LXEW01000026.1"/>
</dbReference>
<keyword evidence="2" id="KW-1185">Reference proteome</keyword>
<sequence>MHILPRFIFRPYSITKPYSPNFVQLLRKIHSHGNQAPTLEKIREIEGLVTKERIEKINDKYAKIQSPIENHQIKYNKRLSTEYRDEARRIEQQEFNHAYACNLSYSASGGFFSAAQRMANISGFNIRGIIGENLYSDALNIKQQVLFKPQNIFLSSINRIGNLALSKRAFF</sequence>